<proteinExistence type="predicted"/>
<keyword evidence="3" id="KW-1185">Reference proteome</keyword>
<gene>
    <name evidence="2" type="ORF">SAMN04488023_10962</name>
</gene>
<dbReference type="EMBL" id="FOGG01000009">
    <property type="protein sequence ID" value="SER44051.1"/>
    <property type="molecule type" value="Genomic_DNA"/>
</dbReference>
<sequence length="219" mass="24615">MKRFSLLLVCSFACLFAQAQLFTTPFFKGAYYDLQGIKHTGLLYFTPISATLRFKEKEEDKVQKIDIALLQSIVVNGSKDSLVVLSYEGKVERKYLGKLIATSPVRKFFCKYEPVGGGSPMMSIGATANPGARGSSPSFSNTYTWSSRNYYGLKTVYMYEEGNSTYELKRGNYVEILSRDLSDKPELVKLIADKKLRYGDLGSIFERYMGVAEPQTGKK</sequence>
<dbReference type="Proteomes" id="UP000199572">
    <property type="component" value="Unassembled WGS sequence"/>
</dbReference>
<organism evidence="2 3">
    <name type="scientific">Pedobacter rhizosphaerae</name>
    <dbReference type="NCBI Taxonomy" id="390241"/>
    <lineage>
        <taxon>Bacteria</taxon>
        <taxon>Pseudomonadati</taxon>
        <taxon>Bacteroidota</taxon>
        <taxon>Sphingobacteriia</taxon>
        <taxon>Sphingobacteriales</taxon>
        <taxon>Sphingobacteriaceae</taxon>
        <taxon>Pedobacter</taxon>
    </lineage>
</organism>
<keyword evidence="1" id="KW-0732">Signal</keyword>
<feature type="signal peptide" evidence="1">
    <location>
        <begin position="1"/>
        <end position="19"/>
    </location>
</feature>
<evidence type="ECO:0000313" key="2">
    <source>
        <dbReference type="EMBL" id="SER44051.1"/>
    </source>
</evidence>
<reference evidence="2 3" key="1">
    <citation type="submission" date="2016-10" db="EMBL/GenBank/DDBJ databases">
        <authorList>
            <person name="de Groot N.N."/>
        </authorList>
    </citation>
    <scope>NUCLEOTIDE SEQUENCE [LARGE SCALE GENOMIC DNA]</scope>
    <source>
        <strain evidence="2 3">DSM 18610</strain>
    </source>
</reference>
<name>A0A1H9P7J1_9SPHI</name>
<dbReference type="AlphaFoldDB" id="A0A1H9P7J1"/>
<evidence type="ECO:0000313" key="3">
    <source>
        <dbReference type="Proteomes" id="UP000199572"/>
    </source>
</evidence>
<evidence type="ECO:0008006" key="4">
    <source>
        <dbReference type="Google" id="ProtNLM"/>
    </source>
</evidence>
<accession>A0A1H9P7J1</accession>
<evidence type="ECO:0000256" key="1">
    <source>
        <dbReference type="SAM" id="SignalP"/>
    </source>
</evidence>
<protein>
    <recommendedName>
        <fullName evidence="4">GLPGLI family protein</fullName>
    </recommendedName>
</protein>
<dbReference type="RefSeq" id="WP_090883751.1">
    <property type="nucleotide sequence ID" value="NZ_FOGG01000009.1"/>
</dbReference>
<dbReference type="OrthoDB" id="758474at2"/>
<feature type="chain" id="PRO_5011600012" description="GLPGLI family protein" evidence="1">
    <location>
        <begin position="20"/>
        <end position="219"/>
    </location>
</feature>